<dbReference type="GO" id="GO:0005634">
    <property type="term" value="C:nucleus"/>
    <property type="evidence" value="ECO:0007669"/>
    <property type="project" value="UniProtKB-SubCell"/>
</dbReference>
<dbReference type="GeneTree" id="ENSGT00940000158955"/>
<dbReference type="GO" id="GO:1990837">
    <property type="term" value="F:sequence-specific double-stranded DNA binding"/>
    <property type="evidence" value="ECO:0007669"/>
    <property type="project" value="UniProtKB-ARBA"/>
</dbReference>
<dbReference type="Ensembl" id="ENSECRT00000020885.1">
    <property type="protein sequence ID" value="ENSECRP00000020443.1"/>
    <property type="gene ID" value="ENSECRG00000013734.1"/>
</dbReference>
<dbReference type="Pfam" id="PF00178">
    <property type="entry name" value="Ets"/>
    <property type="match status" value="1"/>
</dbReference>
<dbReference type="InterPro" id="IPR000418">
    <property type="entry name" value="Ets_dom"/>
</dbReference>
<dbReference type="InterPro" id="IPR046328">
    <property type="entry name" value="ETS_fam"/>
</dbReference>
<evidence type="ECO:0000256" key="7">
    <source>
        <dbReference type="RuleBase" id="RU004019"/>
    </source>
</evidence>
<feature type="domain" description="ETS" evidence="8">
    <location>
        <begin position="274"/>
        <end position="356"/>
    </location>
</feature>
<dbReference type="GO" id="GO:0030154">
    <property type="term" value="P:cell differentiation"/>
    <property type="evidence" value="ECO:0007669"/>
    <property type="project" value="TreeGrafter"/>
</dbReference>
<dbReference type="InterPro" id="IPR013761">
    <property type="entry name" value="SAM/pointed_sf"/>
</dbReference>
<accession>A0A8C4SQA8</accession>
<dbReference type="RefSeq" id="XP_028652408.1">
    <property type="nucleotide sequence ID" value="XM_028796575.2"/>
</dbReference>
<evidence type="ECO:0000259" key="8">
    <source>
        <dbReference type="PROSITE" id="PS50061"/>
    </source>
</evidence>
<evidence type="ECO:0000259" key="9">
    <source>
        <dbReference type="PROSITE" id="PS51433"/>
    </source>
</evidence>
<keyword evidence="3" id="KW-0805">Transcription regulation</keyword>
<evidence type="ECO:0000256" key="1">
    <source>
        <dbReference type="ARBA" id="ARBA00004123"/>
    </source>
</evidence>
<dbReference type="Pfam" id="PF02198">
    <property type="entry name" value="SAM_PNT"/>
    <property type="match status" value="1"/>
</dbReference>
<feature type="domain" description="PNT" evidence="9">
    <location>
        <begin position="35"/>
        <end position="121"/>
    </location>
</feature>
<dbReference type="OrthoDB" id="5961210at2759"/>
<comment type="similarity">
    <text evidence="2 7">Belongs to the ETS family.</text>
</comment>
<keyword evidence="6 7" id="KW-0539">Nucleus</keyword>
<dbReference type="GeneID" id="114647897"/>
<dbReference type="PRINTS" id="PR00454">
    <property type="entry name" value="ETSDOMAIN"/>
</dbReference>
<keyword evidence="11" id="KW-1185">Reference proteome</keyword>
<dbReference type="SMR" id="A0A8C4SQA8"/>
<evidence type="ECO:0000256" key="3">
    <source>
        <dbReference type="ARBA" id="ARBA00023015"/>
    </source>
</evidence>
<dbReference type="GO" id="GO:0001228">
    <property type="term" value="F:DNA-binding transcription activator activity, RNA polymerase II-specific"/>
    <property type="evidence" value="ECO:0007669"/>
    <property type="project" value="UniProtKB-ARBA"/>
</dbReference>
<keyword evidence="5" id="KW-0804">Transcription</keyword>
<sequence length="371" mass="42104">MAATCELSNILTNVMSTMYQTEESQHILCHGPLLGVQLPSEVLAHSSWYTVLPQLWTKNHVLEWISYHVEKTNYDASTLNMSFCSMDGSELSRLSRESFLSIFGPLGDHLYRSLRELSGFDDELNSLFNDISDILPIDDGSQSLLETVRFGTTLESNLSHLEDKESYDALNLLVNSSSWSDLGYESGPTSPDSLDSSSAASLRFQIPRSPDSGGSDSDIDCTDVKPTIMPESFVKTERSDCKPYKRGRGRPRKMSRGAVDCLEVKKSKHSPRGTHLWEFIRDILIYPELNNGLMKWEDRTEGVFKFLKSEAVAQLWGQKKKNSSMTYEKLSRAMRYYYKREILERVDGRRLVYKFGKNSSGWKLGEVAVHS</sequence>
<dbReference type="PROSITE" id="PS51433">
    <property type="entry name" value="PNT"/>
    <property type="match status" value="1"/>
</dbReference>
<dbReference type="SUPFAM" id="SSF47769">
    <property type="entry name" value="SAM/Pointed domain"/>
    <property type="match status" value="1"/>
</dbReference>
<evidence type="ECO:0000256" key="5">
    <source>
        <dbReference type="ARBA" id="ARBA00023163"/>
    </source>
</evidence>
<dbReference type="Gene3D" id="1.10.150.50">
    <property type="entry name" value="Transcription Factor, Ets-1"/>
    <property type="match status" value="1"/>
</dbReference>
<dbReference type="SMART" id="SM00413">
    <property type="entry name" value="ETS"/>
    <property type="match status" value="1"/>
</dbReference>
<dbReference type="InterPro" id="IPR036388">
    <property type="entry name" value="WH-like_DNA-bd_sf"/>
</dbReference>
<evidence type="ECO:0000313" key="10">
    <source>
        <dbReference type="Ensembl" id="ENSECRP00000020443.1"/>
    </source>
</evidence>
<proteinExistence type="inferred from homology"/>
<dbReference type="PROSITE" id="PS50061">
    <property type="entry name" value="ETS_DOMAIN_3"/>
    <property type="match status" value="1"/>
</dbReference>
<dbReference type="PANTHER" id="PTHR11849:SF13">
    <property type="entry name" value="ETS-RELATED TRANSCRIPTION FACTOR ELF-3"/>
    <property type="match status" value="1"/>
</dbReference>
<reference evidence="10" key="3">
    <citation type="submission" date="2025-09" db="UniProtKB">
        <authorList>
            <consortium name="Ensembl"/>
        </authorList>
    </citation>
    <scope>IDENTIFICATION</scope>
</reference>
<reference evidence="10" key="1">
    <citation type="submission" date="2021-06" db="EMBL/GenBank/DDBJ databases">
        <authorList>
            <consortium name="Wellcome Sanger Institute Data Sharing"/>
        </authorList>
    </citation>
    <scope>NUCLEOTIDE SEQUENCE [LARGE SCALE GENOMIC DNA]</scope>
</reference>
<evidence type="ECO:0000256" key="4">
    <source>
        <dbReference type="ARBA" id="ARBA00023125"/>
    </source>
</evidence>
<protein>
    <submittedName>
        <fullName evidence="10">E74 like ETS transcription factor 3</fullName>
    </submittedName>
</protein>
<gene>
    <name evidence="10" type="primary">ELF3</name>
    <name evidence="10" type="synonym">elf3</name>
</gene>
<evidence type="ECO:0000256" key="6">
    <source>
        <dbReference type="ARBA" id="ARBA00023242"/>
    </source>
</evidence>
<name>A0A8C4SQA8_ERPCA</name>
<dbReference type="SMART" id="SM00251">
    <property type="entry name" value="SAM_PNT"/>
    <property type="match status" value="1"/>
</dbReference>
<dbReference type="Gene3D" id="1.10.10.10">
    <property type="entry name" value="Winged helix-like DNA-binding domain superfamily/Winged helix DNA-binding domain"/>
    <property type="match status" value="1"/>
</dbReference>
<organism evidence="10 11">
    <name type="scientific">Erpetoichthys calabaricus</name>
    <name type="common">Rope fish</name>
    <name type="synonym">Calamoichthys calabaricus</name>
    <dbReference type="NCBI Taxonomy" id="27687"/>
    <lineage>
        <taxon>Eukaryota</taxon>
        <taxon>Metazoa</taxon>
        <taxon>Chordata</taxon>
        <taxon>Craniata</taxon>
        <taxon>Vertebrata</taxon>
        <taxon>Euteleostomi</taxon>
        <taxon>Actinopterygii</taxon>
        <taxon>Polypteriformes</taxon>
        <taxon>Polypteridae</taxon>
        <taxon>Erpetoichthys</taxon>
    </lineage>
</organism>
<evidence type="ECO:0000313" key="11">
    <source>
        <dbReference type="Proteomes" id="UP000694620"/>
    </source>
</evidence>
<comment type="subcellular location">
    <subcellularLocation>
        <location evidence="1 7">Nucleus</location>
    </subcellularLocation>
</comment>
<dbReference type="InterPro" id="IPR003118">
    <property type="entry name" value="Pointed_dom"/>
</dbReference>
<dbReference type="PANTHER" id="PTHR11849">
    <property type="entry name" value="ETS"/>
    <property type="match status" value="1"/>
</dbReference>
<reference evidence="10" key="2">
    <citation type="submission" date="2025-08" db="UniProtKB">
        <authorList>
            <consortium name="Ensembl"/>
        </authorList>
    </citation>
    <scope>IDENTIFICATION</scope>
</reference>
<evidence type="ECO:0000256" key="2">
    <source>
        <dbReference type="ARBA" id="ARBA00005562"/>
    </source>
</evidence>
<dbReference type="Proteomes" id="UP000694620">
    <property type="component" value="Chromosome 3"/>
</dbReference>
<dbReference type="InterPro" id="IPR036390">
    <property type="entry name" value="WH_DNA-bd_sf"/>
</dbReference>
<keyword evidence="4 7" id="KW-0238">DNA-binding</keyword>
<dbReference type="FunFam" id="1.10.10.10:FF:000136">
    <property type="entry name" value="ETS homologous factor isoform X1"/>
    <property type="match status" value="1"/>
</dbReference>
<dbReference type="SUPFAM" id="SSF46785">
    <property type="entry name" value="Winged helix' DNA-binding domain"/>
    <property type="match status" value="1"/>
</dbReference>
<dbReference type="AlphaFoldDB" id="A0A8C4SQA8"/>